<dbReference type="GeneID" id="89971520"/>
<dbReference type="GO" id="GO:0071949">
    <property type="term" value="F:FAD binding"/>
    <property type="evidence" value="ECO:0007669"/>
    <property type="project" value="InterPro"/>
</dbReference>
<organism evidence="5 6">
    <name type="scientific">Exophiala bonariae</name>
    <dbReference type="NCBI Taxonomy" id="1690606"/>
    <lineage>
        <taxon>Eukaryota</taxon>
        <taxon>Fungi</taxon>
        <taxon>Dikarya</taxon>
        <taxon>Ascomycota</taxon>
        <taxon>Pezizomycotina</taxon>
        <taxon>Eurotiomycetes</taxon>
        <taxon>Chaetothyriomycetidae</taxon>
        <taxon>Chaetothyriales</taxon>
        <taxon>Herpotrichiellaceae</taxon>
        <taxon>Exophiala</taxon>
    </lineage>
</organism>
<evidence type="ECO:0000256" key="2">
    <source>
        <dbReference type="ARBA" id="ARBA00022827"/>
    </source>
</evidence>
<accession>A0AAV9N8U6</accession>
<protein>
    <recommendedName>
        <fullName evidence="4">FAD-binding domain-containing protein</fullName>
    </recommendedName>
</protein>
<keyword evidence="3" id="KW-0560">Oxidoreductase</keyword>
<dbReference type="Gene3D" id="3.30.9.10">
    <property type="entry name" value="D-Amino Acid Oxidase, subunit A, domain 2"/>
    <property type="match status" value="1"/>
</dbReference>
<dbReference type="Pfam" id="PF01494">
    <property type="entry name" value="FAD_binding_3"/>
    <property type="match status" value="1"/>
</dbReference>
<keyword evidence="1" id="KW-0285">Flavoprotein</keyword>
<dbReference type="PANTHER" id="PTHR46865">
    <property type="entry name" value="OXIDOREDUCTASE-RELATED"/>
    <property type="match status" value="1"/>
</dbReference>
<dbReference type="PRINTS" id="PR00420">
    <property type="entry name" value="RNGMNOXGNASE"/>
</dbReference>
<dbReference type="SUPFAM" id="SSF51905">
    <property type="entry name" value="FAD/NAD(P)-binding domain"/>
    <property type="match status" value="1"/>
</dbReference>
<dbReference type="InterPro" id="IPR036188">
    <property type="entry name" value="FAD/NAD-bd_sf"/>
</dbReference>
<dbReference type="PANTHER" id="PTHR46865:SF2">
    <property type="entry name" value="MONOOXYGENASE"/>
    <property type="match status" value="1"/>
</dbReference>
<dbReference type="Gene3D" id="3.50.50.60">
    <property type="entry name" value="FAD/NAD(P)-binding domain"/>
    <property type="match status" value="1"/>
</dbReference>
<dbReference type="EMBL" id="JAVRRD010000016">
    <property type="protein sequence ID" value="KAK5050774.1"/>
    <property type="molecule type" value="Genomic_DNA"/>
</dbReference>
<dbReference type="InterPro" id="IPR051704">
    <property type="entry name" value="FAD_aromatic-hydroxylase"/>
</dbReference>
<dbReference type="Proteomes" id="UP001358417">
    <property type="component" value="Unassembled WGS sequence"/>
</dbReference>
<feature type="domain" description="FAD-binding" evidence="4">
    <location>
        <begin position="6"/>
        <end position="345"/>
    </location>
</feature>
<evidence type="ECO:0000256" key="3">
    <source>
        <dbReference type="ARBA" id="ARBA00023002"/>
    </source>
</evidence>
<evidence type="ECO:0000313" key="6">
    <source>
        <dbReference type="Proteomes" id="UP001358417"/>
    </source>
</evidence>
<dbReference type="InterPro" id="IPR002938">
    <property type="entry name" value="FAD-bd"/>
</dbReference>
<reference evidence="5 6" key="1">
    <citation type="submission" date="2023-08" db="EMBL/GenBank/DDBJ databases">
        <title>Black Yeasts Isolated from many extreme environments.</title>
        <authorList>
            <person name="Coleine C."/>
            <person name="Stajich J.E."/>
            <person name="Selbmann L."/>
        </authorList>
    </citation>
    <scope>NUCLEOTIDE SEQUENCE [LARGE SCALE GENOMIC DNA]</scope>
    <source>
        <strain evidence="5 6">CCFEE 5792</strain>
    </source>
</reference>
<evidence type="ECO:0000259" key="4">
    <source>
        <dbReference type="Pfam" id="PF01494"/>
    </source>
</evidence>
<keyword evidence="6" id="KW-1185">Reference proteome</keyword>
<sequence length="407" mass="45621">MEKPHILVSGAGIAGPTLAFWLHRAGFTVTIVERSPKLRASGQNIDIRGHGLTVIERMSLQDEVRAKKTNEKGLRFVDARDHCRAEFPVGDGTGFTGEIEIMRGDLAIILYEATKKDVEFVFGDYVTGYKESNDGVEVEFANGQPTRKFDILIAADGWSSRTRKIAFPDKNDSCVKSLGQWGAWFSLPWQPSDSGWARWYNAPRGRMLLVRPDNERVTRASMWIIHDSKKFQEAQQANEQDQKQLMKDLFADAGWEADRILKEMQNADDFYLQHIAQIKIDTWSRNRVCLLGDSAFCPSPISGMGTTVAIVGAYVLAGEIVQHWPDYAAGFEAYERKMRPFVDKAQKLAPGAPALANPQTQWGISILYFLLGLVAWIRLDKIMGASFSPPATAMELPDYGTLRLKTQ</sequence>
<comment type="caution">
    <text evidence="5">The sequence shown here is derived from an EMBL/GenBank/DDBJ whole genome shotgun (WGS) entry which is preliminary data.</text>
</comment>
<keyword evidence="2" id="KW-0274">FAD</keyword>
<dbReference type="AlphaFoldDB" id="A0AAV9N8U6"/>
<evidence type="ECO:0000256" key="1">
    <source>
        <dbReference type="ARBA" id="ARBA00022630"/>
    </source>
</evidence>
<evidence type="ECO:0000313" key="5">
    <source>
        <dbReference type="EMBL" id="KAK5050774.1"/>
    </source>
</evidence>
<proteinExistence type="predicted"/>
<dbReference type="RefSeq" id="XP_064705274.1">
    <property type="nucleotide sequence ID" value="XM_064846921.1"/>
</dbReference>
<name>A0AAV9N8U6_9EURO</name>
<dbReference type="GO" id="GO:0016491">
    <property type="term" value="F:oxidoreductase activity"/>
    <property type="evidence" value="ECO:0007669"/>
    <property type="project" value="UniProtKB-KW"/>
</dbReference>
<gene>
    <name evidence="5" type="ORF">LTR84_003333</name>
</gene>